<dbReference type="InterPro" id="IPR008972">
    <property type="entry name" value="Cupredoxin"/>
</dbReference>
<keyword evidence="19" id="KW-1185">Reference proteome</keyword>
<dbReference type="InterPro" id="IPR013083">
    <property type="entry name" value="Znf_RING/FYVE/PHD"/>
</dbReference>
<evidence type="ECO:0000256" key="11">
    <source>
        <dbReference type="ARBA" id="ARBA00022771"/>
    </source>
</evidence>
<dbReference type="GO" id="GO:0006897">
    <property type="term" value="P:endocytosis"/>
    <property type="evidence" value="ECO:0007669"/>
    <property type="project" value="UniProtKB-KW"/>
</dbReference>
<evidence type="ECO:0000256" key="1">
    <source>
        <dbReference type="ARBA" id="ARBA00000900"/>
    </source>
</evidence>
<name>A0A444V7T8_ACIRT</name>
<sequence length="439" mass="49552">MTTSRCSHLPEVLPDCTDSAPPGKAIVDSTSLVNGQPQYVMQVSAKDGQLLSTVVRTLATQSPFNDRPMCRICHEGSSQEDLLSPCECTGTLGTIHQSCLEHWLSASNTSFCELCHFKFAVERKPRPVIESSSMLELAPAAARMNRCLQLLPSLPVGSDAYDTLKADGSQSNVQEFVLLFSVFDEAQSWYGEADMFRERIQNTRKTVKKQYHSINGFVNSTLTGLKMCQKKKAHWHLIGMGTAPEIHSVRFHGHTLLVQNHRKVSFDMTPMTFATAQLTAVNTGRFLISCQIHAHQHDGMNAYFSVESCPEELQERQVTPDHDDEYEFNTKDLLSGLFEMPPKLNVRSSLKKQPKKWVHYIAAEEVVWDYAPIIHNQRYRSLSTMYLEKGPQRIGKQYKKAVYVEYTDGTFRKRTPKNGPDRGIMGPVLRGETGDEFQL</sequence>
<evidence type="ECO:0000256" key="2">
    <source>
        <dbReference type="ARBA" id="ARBA00004439"/>
    </source>
</evidence>
<proteinExistence type="predicted"/>
<keyword evidence="16" id="KW-0968">Cytoplasmic vesicle</keyword>
<accession>A0A444V7T8</accession>
<evidence type="ECO:0000256" key="12">
    <source>
        <dbReference type="ARBA" id="ARBA00022786"/>
    </source>
</evidence>
<dbReference type="Proteomes" id="UP000289886">
    <property type="component" value="Unassembled WGS sequence"/>
</dbReference>
<dbReference type="InterPro" id="IPR011016">
    <property type="entry name" value="Znf_RING-CH"/>
</dbReference>
<dbReference type="GO" id="GO:0061630">
    <property type="term" value="F:ubiquitin protein ligase activity"/>
    <property type="evidence" value="ECO:0007669"/>
    <property type="project" value="UniProtKB-EC"/>
</dbReference>
<dbReference type="SUPFAM" id="SSF49503">
    <property type="entry name" value="Cupredoxins"/>
    <property type="match status" value="2"/>
</dbReference>
<evidence type="ECO:0000256" key="3">
    <source>
        <dbReference type="ARBA" id="ARBA00004520"/>
    </source>
</evidence>
<comment type="caution">
    <text evidence="18">The sequence shown here is derived from an EMBL/GenBank/DDBJ whole genome shotgun (WGS) entry which is preliminary data.</text>
</comment>
<evidence type="ECO:0000256" key="4">
    <source>
        <dbReference type="ARBA" id="ARBA00004906"/>
    </source>
</evidence>
<dbReference type="SMART" id="SM00744">
    <property type="entry name" value="RINGv"/>
    <property type="match status" value="1"/>
</dbReference>
<dbReference type="Pfam" id="PF00394">
    <property type="entry name" value="Cu-oxidase"/>
    <property type="match status" value="1"/>
</dbReference>
<comment type="pathway">
    <text evidence="4">Protein modification; protein ubiquitination.</text>
</comment>
<dbReference type="Pfam" id="PF12906">
    <property type="entry name" value="RINGv"/>
    <property type="match status" value="1"/>
</dbReference>
<evidence type="ECO:0000313" key="18">
    <source>
        <dbReference type="EMBL" id="RXM96455.1"/>
    </source>
</evidence>
<evidence type="ECO:0000256" key="5">
    <source>
        <dbReference type="ARBA" id="ARBA00012483"/>
    </source>
</evidence>
<dbReference type="InterPro" id="IPR033138">
    <property type="entry name" value="Cu_oxidase_CS"/>
</dbReference>
<evidence type="ECO:0000259" key="17">
    <source>
        <dbReference type="PROSITE" id="PS51292"/>
    </source>
</evidence>
<dbReference type="EC" id="2.3.2.27" evidence="5"/>
<evidence type="ECO:0000256" key="7">
    <source>
        <dbReference type="ARBA" id="ARBA00022679"/>
    </source>
</evidence>
<evidence type="ECO:0000256" key="16">
    <source>
        <dbReference type="ARBA" id="ARBA00023329"/>
    </source>
</evidence>
<keyword evidence="14" id="KW-1133">Transmembrane helix</keyword>
<keyword evidence="11" id="KW-0863">Zinc-finger</keyword>
<dbReference type="GO" id="GO:0031901">
    <property type="term" value="C:early endosome membrane"/>
    <property type="evidence" value="ECO:0007669"/>
    <property type="project" value="UniProtKB-SubCell"/>
</dbReference>
<reference evidence="18 19" key="1">
    <citation type="submission" date="2019-01" db="EMBL/GenBank/DDBJ databases">
        <title>Draft Genome and Complete Hox-Cluster Characterization of the Sterlet Sturgeon (Acipenser ruthenus).</title>
        <authorList>
            <person name="Wei Q."/>
        </authorList>
    </citation>
    <scope>NUCLEOTIDE SEQUENCE [LARGE SCALE GENOMIC DNA]</scope>
    <source>
        <strain evidence="18">WHYD16114868_AA</strain>
        <tissue evidence="18">Blood</tissue>
    </source>
</reference>
<keyword evidence="12" id="KW-0833">Ubl conjugation pathway</keyword>
<comment type="subcellular location">
    <subcellularLocation>
        <location evidence="2">Cytoplasmic vesicle membrane</location>
        <topology evidence="2">Multi-pass membrane protein</topology>
    </subcellularLocation>
    <subcellularLocation>
        <location evidence="3">Early endosome membrane</location>
        <topology evidence="3">Multi-pass membrane protein</topology>
    </subcellularLocation>
</comment>
<organism evidence="18 19">
    <name type="scientific">Acipenser ruthenus</name>
    <name type="common">Sterlet sturgeon</name>
    <dbReference type="NCBI Taxonomy" id="7906"/>
    <lineage>
        <taxon>Eukaryota</taxon>
        <taxon>Metazoa</taxon>
        <taxon>Chordata</taxon>
        <taxon>Craniata</taxon>
        <taxon>Vertebrata</taxon>
        <taxon>Euteleostomi</taxon>
        <taxon>Actinopterygii</taxon>
        <taxon>Chondrostei</taxon>
        <taxon>Acipenseriformes</taxon>
        <taxon>Acipenseridae</taxon>
        <taxon>Acipenser</taxon>
    </lineage>
</organism>
<protein>
    <recommendedName>
        <fullName evidence="5">RING-type E3 ubiquitin transferase</fullName>
        <ecNumber evidence="5">2.3.2.27</ecNumber>
    </recommendedName>
</protein>
<evidence type="ECO:0000256" key="6">
    <source>
        <dbReference type="ARBA" id="ARBA00022583"/>
    </source>
</evidence>
<dbReference type="PROSITE" id="PS51292">
    <property type="entry name" value="ZF_RING_CH"/>
    <property type="match status" value="1"/>
</dbReference>
<evidence type="ECO:0000256" key="9">
    <source>
        <dbReference type="ARBA" id="ARBA00022723"/>
    </source>
</evidence>
<dbReference type="Gene3D" id="2.60.40.420">
    <property type="entry name" value="Cupredoxins - blue copper proteins"/>
    <property type="match status" value="2"/>
</dbReference>
<dbReference type="FunFam" id="3.30.40.10:FF:000119">
    <property type="entry name" value="E3 ubiquitin-protein ligase MARCH2"/>
    <property type="match status" value="1"/>
</dbReference>
<evidence type="ECO:0000256" key="13">
    <source>
        <dbReference type="ARBA" id="ARBA00022833"/>
    </source>
</evidence>
<feature type="domain" description="RING-CH-type" evidence="17">
    <location>
        <begin position="62"/>
        <end position="122"/>
    </location>
</feature>
<keyword evidence="6" id="KW-0254">Endocytosis</keyword>
<evidence type="ECO:0000256" key="15">
    <source>
        <dbReference type="ARBA" id="ARBA00023136"/>
    </source>
</evidence>
<dbReference type="CDD" id="cd16809">
    <property type="entry name" value="RING_CH-C4HC3_MARCH3"/>
    <property type="match status" value="1"/>
</dbReference>
<keyword evidence="13" id="KW-0862">Zinc</keyword>
<keyword evidence="10" id="KW-0967">Endosome</keyword>
<evidence type="ECO:0000256" key="14">
    <source>
        <dbReference type="ARBA" id="ARBA00022989"/>
    </source>
</evidence>
<dbReference type="PANTHER" id="PTHR46065">
    <property type="entry name" value="E3 UBIQUITIN-PROTEIN LIGASE MARCH 2/3 FAMILY MEMBER"/>
    <property type="match status" value="1"/>
</dbReference>
<dbReference type="PROSITE" id="PS00079">
    <property type="entry name" value="MULTICOPPER_OXIDASE1"/>
    <property type="match status" value="1"/>
</dbReference>
<gene>
    <name evidence="18" type="ORF">EOD39_15656</name>
</gene>
<keyword evidence="15" id="KW-0472">Membrane</keyword>
<comment type="catalytic activity">
    <reaction evidence="1">
        <text>S-ubiquitinyl-[E2 ubiquitin-conjugating enzyme]-L-cysteine + [acceptor protein]-L-lysine = [E2 ubiquitin-conjugating enzyme]-L-cysteine + N(6)-ubiquitinyl-[acceptor protein]-L-lysine.</text>
        <dbReference type="EC" id="2.3.2.27"/>
    </reaction>
</comment>
<dbReference type="GO" id="GO:0016567">
    <property type="term" value="P:protein ubiquitination"/>
    <property type="evidence" value="ECO:0007669"/>
    <property type="project" value="TreeGrafter"/>
</dbReference>
<dbReference type="EMBL" id="SCEB01001613">
    <property type="protein sequence ID" value="RXM96455.1"/>
    <property type="molecule type" value="Genomic_DNA"/>
</dbReference>
<evidence type="ECO:0000256" key="10">
    <source>
        <dbReference type="ARBA" id="ARBA00022753"/>
    </source>
</evidence>
<evidence type="ECO:0000256" key="8">
    <source>
        <dbReference type="ARBA" id="ARBA00022692"/>
    </source>
</evidence>
<dbReference type="InterPro" id="IPR001117">
    <property type="entry name" value="Cu-oxidase_2nd"/>
</dbReference>
<keyword evidence="9" id="KW-0479">Metal-binding</keyword>
<keyword evidence="7" id="KW-0808">Transferase</keyword>
<dbReference type="PANTHER" id="PTHR46065:SF2">
    <property type="entry name" value="E3 UBIQUITIN-PROTEIN LIGASE MARCHF3"/>
    <property type="match status" value="1"/>
</dbReference>
<dbReference type="Gene3D" id="3.30.40.10">
    <property type="entry name" value="Zinc/RING finger domain, C3HC4 (zinc finger)"/>
    <property type="match status" value="1"/>
</dbReference>
<evidence type="ECO:0000313" key="19">
    <source>
        <dbReference type="Proteomes" id="UP000289886"/>
    </source>
</evidence>
<dbReference type="SUPFAM" id="SSF57850">
    <property type="entry name" value="RING/U-box"/>
    <property type="match status" value="1"/>
</dbReference>
<dbReference type="AlphaFoldDB" id="A0A444V7T8"/>
<dbReference type="GO" id="GO:0008270">
    <property type="term" value="F:zinc ion binding"/>
    <property type="evidence" value="ECO:0007669"/>
    <property type="project" value="UniProtKB-KW"/>
</dbReference>
<keyword evidence="8" id="KW-0812">Transmembrane</keyword>